<keyword evidence="4" id="KW-0378">Hydrolase</keyword>
<keyword evidence="8" id="KW-0031">Aminopeptidase</keyword>
<reference evidence="8 9" key="1">
    <citation type="submission" date="2024-03" db="EMBL/GenBank/DDBJ databases">
        <title>The Acrasis kona genome and developmental transcriptomes reveal deep origins of eukaryotic multicellular pathways.</title>
        <authorList>
            <person name="Sheikh S."/>
            <person name="Fu C.-J."/>
            <person name="Brown M.W."/>
            <person name="Baldauf S.L."/>
        </authorList>
    </citation>
    <scope>NUCLEOTIDE SEQUENCE [LARGE SCALE GENOMIC DNA]</scope>
    <source>
        <strain evidence="8 9">ATCC MYA-3509</strain>
    </source>
</reference>
<dbReference type="PANTHER" id="PTHR43226">
    <property type="entry name" value="XAA-PRO AMINOPEPTIDASE 3"/>
    <property type="match status" value="1"/>
</dbReference>
<dbReference type="Pfam" id="PF00557">
    <property type="entry name" value="Peptidase_M24"/>
    <property type="match status" value="1"/>
</dbReference>
<keyword evidence="5" id="KW-0464">Manganese</keyword>
<evidence type="ECO:0000256" key="5">
    <source>
        <dbReference type="ARBA" id="ARBA00023211"/>
    </source>
</evidence>
<dbReference type="SUPFAM" id="SSF55920">
    <property type="entry name" value="Creatinase/aminopeptidase"/>
    <property type="match status" value="1"/>
</dbReference>
<organism evidence="8 9">
    <name type="scientific">Acrasis kona</name>
    <dbReference type="NCBI Taxonomy" id="1008807"/>
    <lineage>
        <taxon>Eukaryota</taxon>
        <taxon>Discoba</taxon>
        <taxon>Heterolobosea</taxon>
        <taxon>Tetramitia</taxon>
        <taxon>Eutetramitia</taxon>
        <taxon>Acrasidae</taxon>
        <taxon>Acrasis</taxon>
    </lineage>
</organism>
<evidence type="ECO:0000259" key="6">
    <source>
        <dbReference type="Pfam" id="PF00557"/>
    </source>
</evidence>
<dbReference type="GO" id="GO:0005739">
    <property type="term" value="C:mitochondrion"/>
    <property type="evidence" value="ECO:0007669"/>
    <property type="project" value="TreeGrafter"/>
</dbReference>
<feature type="domain" description="Peptidase M24" evidence="6">
    <location>
        <begin position="128"/>
        <end position="367"/>
    </location>
</feature>
<dbReference type="SUPFAM" id="SSF53092">
    <property type="entry name" value="Creatinase/prolidase N-terminal domain"/>
    <property type="match status" value="1"/>
</dbReference>
<protein>
    <submittedName>
        <fullName evidence="8">Xaa-Pro aminopeptidase</fullName>
    </submittedName>
</protein>
<comment type="caution">
    <text evidence="8">The sequence shown here is derived from an EMBL/GenBank/DDBJ whole genome shotgun (WGS) entry which is preliminary data.</text>
</comment>
<sequence length="411" mass="46916">MTGFKEPGSCLVIEKRDQSNINYTLYVPPKNDNRERWDGARTGEEKAKEILKIEAAPSTDLQAIFTKKHDFIYFDPSMSMYNDEKEINHQVRNLIYTVNNGQQRTTLVSHRNILDHLRKIKSDKEVEILEKAAEISSHAFKAAMRLSKQGITEGHIEAIMEFESRLRGAQRLGYPPVVASGNRANIIHYVFNDQLLHDDDMLLVDAGCEYHNYSSDITRTWPVSGTFSQPQKIIYSAVLRIQKDCIEGLKNGVFSTMYELQTFANERTAQEVVNFGGLTNGFIFSNQSRINEIAKILCPHSIGHPMGMDIHENKPDFHEPLRPGMVITVEPGIYIPSELAMDSRLPDEWKGKGMFGIGVRIEDNVLIMPNQTAKVITHQTPKEMEEIEHVMNDEKSTYEDLSKHVIKNFNF</sequence>
<dbReference type="InterPro" id="IPR000994">
    <property type="entry name" value="Pept_M24"/>
</dbReference>
<evidence type="ECO:0000256" key="1">
    <source>
        <dbReference type="ARBA" id="ARBA00001936"/>
    </source>
</evidence>
<dbReference type="InterPro" id="IPR029149">
    <property type="entry name" value="Creatin/AminoP/Spt16_N"/>
</dbReference>
<dbReference type="EMBL" id="JAOPGA020001252">
    <property type="protein sequence ID" value="KAL0486619.1"/>
    <property type="molecule type" value="Genomic_DNA"/>
</dbReference>
<evidence type="ECO:0000259" key="7">
    <source>
        <dbReference type="Pfam" id="PF05195"/>
    </source>
</evidence>
<dbReference type="Pfam" id="PF05195">
    <property type="entry name" value="AMP_N"/>
    <property type="match status" value="1"/>
</dbReference>
<dbReference type="AlphaFoldDB" id="A0AAW2ZBE9"/>
<dbReference type="InterPro" id="IPR007865">
    <property type="entry name" value="Aminopep_P_N"/>
</dbReference>
<dbReference type="Gene3D" id="3.40.350.10">
    <property type="entry name" value="Creatinase/prolidase N-terminal domain"/>
    <property type="match status" value="1"/>
</dbReference>
<evidence type="ECO:0000256" key="2">
    <source>
        <dbReference type="ARBA" id="ARBA00008766"/>
    </source>
</evidence>
<name>A0AAW2ZBE9_9EUKA</name>
<proteinExistence type="inferred from homology"/>
<evidence type="ECO:0000256" key="3">
    <source>
        <dbReference type="ARBA" id="ARBA00022723"/>
    </source>
</evidence>
<comment type="cofactor">
    <cofactor evidence="1">
        <name>Mn(2+)</name>
        <dbReference type="ChEBI" id="CHEBI:29035"/>
    </cofactor>
</comment>
<dbReference type="GO" id="GO:0006508">
    <property type="term" value="P:proteolysis"/>
    <property type="evidence" value="ECO:0007669"/>
    <property type="project" value="TreeGrafter"/>
</dbReference>
<dbReference type="Gene3D" id="3.90.230.10">
    <property type="entry name" value="Creatinase/methionine aminopeptidase superfamily"/>
    <property type="match status" value="1"/>
</dbReference>
<dbReference type="GO" id="GO:0070006">
    <property type="term" value="F:metalloaminopeptidase activity"/>
    <property type="evidence" value="ECO:0007669"/>
    <property type="project" value="InterPro"/>
</dbReference>
<gene>
    <name evidence="8" type="ORF">AKO1_001527</name>
</gene>
<dbReference type="InterPro" id="IPR052433">
    <property type="entry name" value="X-Pro_dipept-like"/>
</dbReference>
<keyword evidence="8" id="KW-0645">Protease</keyword>
<dbReference type="Proteomes" id="UP001431209">
    <property type="component" value="Unassembled WGS sequence"/>
</dbReference>
<evidence type="ECO:0000313" key="8">
    <source>
        <dbReference type="EMBL" id="KAL0486619.1"/>
    </source>
</evidence>
<feature type="domain" description="Aminopeptidase P N-terminal" evidence="7">
    <location>
        <begin position="1"/>
        <end position="66"/>
    </location>
</feature>
<dbReference type="GO" id="GO:0030145">
    <property type="term" value="F:manganese ion binding"/>
    <property type="evidence" value="ECO:0007669"/>
    <property type="project" value="InterPro"/>
</dbReference>
<dbReference type="InterPro" id="IPR036005">
    <property type="entry name" value="Creatinase/aminopeptidase-like"/>
</dbReference>
<accession>A0AAW2ZBE9</accession>
<evidence type="ECO:0000313" key="9">
    <source>
        <dbReference type="Proteomes" id="UP001431209"/>
    </source>
</evidence>
<comment type="similarity">
    <text evidence="2">Belongs to the peptidase M24B family.</text>
</comment>
<evidence type="ECO:0000256" key="4">
    <source>
        <dbReference type="ARBA" id="ARBA00022801"/>
    </source>
</evidence>
<keyword evidence="9" id="KW-1185">Reference proteome</keyword>
<dbReference type="PANTHER" id="PTHR43226:SF4">
    <property type="entry name" value="XAA-PRO AMINOPEPTIDASE 3"/>
    <property type="match status" value="1"/>
</dbReference>
<keyword evidence="3" id="KW-0479">Metal-binding</keyword>